<protein>
    <submittedName>
        <fullName evidence="1">Uncharacterized protein</fullName>
    </submittedName>
</protein>
<accession>A0A7L6ANU1</accession>
<dbReference type="AlphaFoldDB" id="A0A7L6ANU1"/>
<sequence length="47" mass="5400">MRYLSLQNLPPDAFKRLVGIPPDLFREQLAVLEQAERAKRKPAARVP</sequence>
<reference evidence="1" key="1">
    <citation type="submission" date="2020-06" db="EMBL/GenBank/DDBJ databases">
        <title>Analysis procedures for assessing recovery of high quality, complete, closed genomes from Nanopore long read metagenome sequencing.</title>
        <authorList>
            <person name="Bessarab I."/>
            <person name="Arumugam K."/>
            <person name="Haryono M."/>
            <person name="Liu X."/>
            <person name="Roy S."/>
            <person name="Zuniga-Montanez R.E."/>
            <person name="Qiu G."/>
            <person name="Drautz-Moses D.I."/>
            <person name="Law Y.Y."/>
            <person name="Wuertz S."/>
            <person name="Lauro F.M."/>
            <person name="Huson D.H."/>
            <person name="Williams R.B."/>
        </authorList>
    </citation>
    <scope>NUCLEOTIDE SEQUENCE [LARGE SCALE GENOMIC DNA]</scope>
    <source>
        <strain evidence="1">SSD2</strain>
    </source>
</reference>
<dbReference type="KEGG" id="this:HZT40_03185"/>
<dbReference type="Proteomes" id="UP000510621">
    <property type="component" value="Chromosome"/>
</dbReference>
<dbReference type="EMBL" id="CP059265">
    <property type="protein sequence ID" value="QLQ30774.1"/>
    <property type="molecule type" value="Genomic_DNA"/>
</dbReference>
<gene>
    <name evidence="1" type="ORF">HZT40_03185</name>
</gene>
<name>A0A7L6ANU1_9GAMM</name>
<evidence type="ECO:0000313" key="2">
    <source>
        <dbReference type="Proteomes" id="UP000510621"/>
    </source>
</evidence>
<proteinExistence type="predicted"/>
<evidence type="ECO:0000313" key="1">
    <source>
        <dbReference type="EMBL" id="QLQ30774.1"/>
    </source>
</evidence>
<keyword evidence="2" id="KW-1185">Reference proteome</keyword>
<organism evidence="1 2">
    <name type="scientific">Candidatus Thiothrix singaporensis</name>
    <dbReference type="NCBI Taxonomy" id="2799669"/>
    <lineage>
        <taxon>Bacteria</taxon>
        <taxon>Pseudomonadati</taxon>
        <taxon>Pseudomonadota</taxon>
        <taxon>Gammaproteobacteria</taxon>
        <taxon>Thiotrichales</taxon>
        <taxon>Thiotrichaceae</taxon>
        <taxon>Thiothrix</taxon>
    </lineage>
</organism>